<evidence type="ECO:0000256" key="2">
    <source>
        <dbReference type="SAM" id="MobiDB-lite"/>
    </source>
</evidence>
<keyword evidence="4" id="KW-1185">Reference proteome</keyword>
<gene>
    <name evidence="3" type="ORF">GCM10023184_27780</name>
</gene>
<keyword evidence="1" id="KW-0175">Coiled coil</keyword>
<evidence type="ECO:0000313" key="4">
    <source>
        <dbReference type="Proteomes" id="UP001501725"/>
    </source>
</evidence>
<dbReference type="Proteomes" id="UP001501725">
    <property type="component" value="Unassembled WGS sequence"/>
</dbReference>
<accession>A0ABP8H435</accession>
<proteinExistence type="predicted"/>
<sequence>MSKKIASYDELLEEKARLQELLGLQKQAINASLGSLQEGVRPVTNGVLVMTRVLARIGRRNRPTSPLLNVGLDIGVDMVLRRWILRKAGWFSRTFVPLAASTLLARYLNSEKETELVKKLKKFFSKQAEPDGAPPDMATTEPDESNR</sequence>
<protein>
    <submittedName>
        <fullName evidence="3">Uncharacterized protein</fullName>
    </submittedName>
</protein>
<evidence type="ECO:0000256" key="1">
    <source>
        <dbReference type="SAM" id="Coils"/>
    </source>
</evidence>
<name>A0ABP8H435_9BACT</name>
<dbReference type="RefSeq" id="WP_345256362.1">
    <property type="nucleotide sequence ID" value="NZ_BAABGY010000008.1"/>
</dbReference>
<feature type="region of interest" description="Disordered" evidence="2">
    <location>
        <begin position="127"/>
        <end position="147"/>
    </location>
</feature>
<dbReference type="EMBL" id="BAABGY010000008">
    <property type="protein sequence ID" value="GAA4334047.1"/>
    <property type="molecule type" value="Genomic_DNA"/>
</dbReference>
<evidence type="ECO:0000313" key="3">
    <source>
        <dbReference type="EMBL" id="GAA4334047.1"/>
    </source>
</evidence>
<feature type="coiled-coil region" evidence="1">
    <location>
        <begin position="1"/>
        <end position="28"/>
    </location>
</feature>
<comment type="caution">
    <text evidence="3">The sequence shown here is derived from an EMBL/GenBank/DDBJ whole genome shotgun (WGS) entry which is preliminary data.</text>
</comment>
<reference evidence="4" key="1">
    <citation type="journal article" date="2019" name="Int. J. Syst. Evol. Microbiol.">
        <title>The Global Catalogue of Microorganisms (GCM) 10K type strain sequencing project: providing services to taxonomists for standard genome sequencing and annotation.</title>
        <authorList>
            <consortium name="The Broad Institute Genomics Platform"/>
            <consortium name="The Broad Institute Genome Sequencing Center for Infectious Disease"/>
            <person name="Wu L."/>
            <person name="Ma J."/>
        </authorList>
    </citation>
    <scope>NUCLEOTIDE SEQUENCE [LARGE SCALE GENOMIC DNA]</scope>
    <source>
        <strain evidence="4">JCM 17919</strain>
    </source>
</reference>
<organism evidence="3 4">
    <name type="scientific">Flaviaesturariibacter amylovorans</name>
    <dbReference type="NCBI Taxonomy" id="1084520"/>
    <lineage>
        <taxon>Bacteria</taxon>
        <taxon>Pseudomonadati</taxon>
        <taxon>Bacteroidota</taxon>
        <taxon>Chitinophagia</taxon>
        <taxon>Chitinophagales</taxon>
        <taxon>Chitinophagaceae</taxon>
        <taxon>Flaviaestuariibacter</taxon>
    </lineage>
</organism>